<dbReference type="EMBL" id="JBHRSW010000015">
    <property type="protein sequence ID" value="MFC3121882.1"/>
    <property type="molecule type" value="Genomic_DNA"/>
</dbReference>
<keyword evidence="1" id="KW-0472">Membrane</keyword>
<evidence type="ECO:0000313" key="3">
    <source>
        <dbReference type="Proteomes" id="UP001595478"/>
    </source>
</evidence>
<feature type="transmembrane region" description="Helical" evidence="1">
    <location>
        <begin position="357"/>
        <end position="375"/>
    </location>
</feature>
<gene>
    <name evidence="2" type="ORF">ACFOHL_09645</name>
</gene>
<keyword evidence="3" id="KW-1185">Reference proteome</keyword>
<organism evidence="2 3">
    <name type="scientific">Agaribacter flavus</name>
    <dbReference type="NCBI Taxonomy" id="1902781"/>
    <lineage>
        <taxon>Bacteria</taxon>
        <taxon>Pseudomonadati</taxon>
        <taxon>Pseudomonadota</taxon>
        <taxon>Gammaproteobacteria</taxon>
        <taxon>Alteromonadales</taxon>
        <taxon>Alteromonadaceae</taxon>
        <taxon>Agaribacter</taxon>
    </lineage>
</organism>
<keyword evidence="1" id="KW-1133">Transmembrane helix</keyword>
<feature type="transmembrane region" description="Helical" evidence="1">
    <location>
        <begin position="118"/>
        <end position="138"/>
    </location>
</feature>
<feature type="transmembrane region" description="Helical" evidence="1">
    <location>
        <begin position="145"/>
        <end position="161"/>
    </location>
</feature>
<feature type="transmembrane region" description="Helical" evidence="1">
    <location>
        <begin position="167"/>
        <end position="188"/>
    </location>
</feature>
<protein>
    <recommendedName>
        <fullName evidence="4">Glycosyltransferase RgtA/B/C/D-like domain-containing protein</fullName>
    </recommendedName>
</protein>
<evidence type="ECO:0000313" key="2">
    <source>
        <dbReference type="EMBL" id="MFC3121882.1"/>
    </source>
</evidence>
<proteinExistence type="predicted"/>
<evidence type="ECO:0008006" key="4">
    <source>
        <dbReference type="Google" id="ProtNLM"/>
    </source>
</evidence>
<accession>A0ABV7FSS3</accession>
<comment type="caution">
    <text evidence="2">The sequence shown here is derived from an EMBL/GenBank/DDBJ whole genome shotgun (WGS) entry which is preliminary data.</text>
</comment>
<keyword evidence="1" id="KW-0812">Transmembrane</keyword>
<dbReference type="RefSeq" id="WP_376920015.1">
    <property type="nucleotide sequence ID" value="NZ_JBHRSW010000015.1"/>
</dbReference>
<dbReference type="Proteomes" id="UP001595478">
    <property type="component" value="Unassembled WGS sequence"/>
</dbReference>
<name>A0ABV7FSS3_9ALTE</name>
<feature type="transmembrane region" description="Helical" evidence="1">
    <location>
        <begin position="403"/>
        <end position="423"/>
    </location>
</feature>
<reference evidence="3" key="1">
    <citation type="journal article" date="2019" name="Int. J. Syst. Evol. Microbiol.">
        <title>The Global Catalogue of Microorganisms (GCM) 10K type strain sequencing project: providing services to taxonomists for standard genome sequencing and annotation.</title>
        <authorList>
            <consortium name="The Broad Institute Genomics Platform"/>
            <consortium name="The Broad Institute Genome Sequencing Center for Infectious Disease"/>
            <person name="Wu L."/>
            <person name="Ma J."/>
        </authorList>
    </citation>
    <scope>NUCLEOTIDE SEQUENCE [LARGE SCALE GENOMIC DNA]</scope>
    <source>
        <strain evidence="3">KCTC 52473</strain>
    </source>
</reference>
<feature type="transmembrane region" description="Helical" evidence="1">
    <location>
        <begin position="32"/>
        <end position="52"/>
    </location>
</feature>
<feature type="transmembrane region" description="Helical" evidence="1">
    <location>
        <begin position="217"/>
        <end position="232"/>
    </location>
</feature>
<feature type="transmembrane region" description="Helical" evidence="1">
    <location>
        <begin position="195"/>
        <end position="211"/>
    </location>
</feature>
<evidence type="ECO:0000256" key="1">
    <source>
        <dbReference type="SAM" id="Phobius"/>
    </source>
</evidence>
<feature type="transmembrane region" description="Helical" evidence="1">
    <location>
        <begin position="380"/>
        <end position="397"/>
    </location>
</feature>
<feature type="transmembrane region" description="Helical" evidence="1">
    <location>
        <begin position="239"/>
        <end position="258"/>
    </location>
</feature>
<sequence length="434" mass="49084">MNTIKGRGWMQEDNIVSTLVAKDKQLSSMFKVRFGTAIVISVVCLLIVNFFMMREVSLGQYPYDIDGWGHLVPVDQANTSGKEEACNFSLNDAYNPERGFLLPAIFGTAYCLTGSVEAVQWMNLALHVLSCFIIVLCFSKQFKSLIIPSVAVLLWSIWPAYSYLHGYYFSEQIGAFFIVLAVCLLISIGKEVSGRALWLMLGIGLSLAVLLHVRASSLLFVLGIFGLVAWWYKRHLGKVLASFAAFVLIYVSLPIVNYQHFSAFIPFTTQGGFALHEGTYLPGDDLPAAALRKIPEFNEREAKTVDMNAYERDKYWKSLAIQNIADDPIGQIELLFKKAMRFWAYVPGYSWVPTTKSLVFALPLFVVWLLSLTLLKNRNILIINMAVVSTWAMHTLIHSEYRYSYVVFPLIVVSCGIWVLRFIETTLLKKQVRD</sequence>